<dbReference type="CDD" id="cd08916">
    <property type="entry name" value="TrHb3_P"/>
    <property type="match status" value="1"/>
</dbReference>
<evidence type="ECO:0000313" key="6">
    <source>
        <dbReference type="Proteomes" id="UP000197768"/>
    </source>
</evidence>
<protein>
    <submittedName>
        <fullName evidence="5">Globin</fullName>
    </submittedName>
</protein>
<evidence type="ECO:0000313" key="5">
    <source>
        <dbReference type="EMBL" id="OWP83667.1"/>
    </source>
</evidence>
<evidence type="ECO:0000256" key="3">
    <source>
        <dbReference type="ARBA" id="ARBA00022723"/>
    </source>
</evidence>
<evidence type="ECO:0000256" key="2">
    <source>
        <dbReference type="ARBA" id="ARBA00022617"/>
    </source>
</evidence>
<reference evidence="5 6" key="1">
    <citation type="journal article" date="2017" name="Infect. Genet. Evol.">
        <title>Comparative genome analysis of fish pathogen Flavobacterium columnare reveals extensive sequence diversity within the species.</title>
        <authorList>
            <person name="Kayansamruaj P."/>
            <person name="Dong H.T."/>
            <person name="Hirono I."/>
            <person name="Kondo H."/>
            <person name="Senapin S."/>
            <person name="Rodkhum C."/>
        </authorList>
    </citation>
    <scope>NUCLEOTIDE SEQUENCE [LARGE SCALE GENOMIC DNA]</scope>
    <source>
        <strain evidence="5 6">1215</strain>
    </source>
</reference>
<evidence type="ECO:0000256" key="4">
    <source>
        <dbReference type="ARBA" id="ARBA00023004"/>
    </source>
</evidence>
<dbReference type="RefSeq" id="WP_088393258.1">
    <property type="nucleotide sequence ID" value="NZ_CP097869.1"/>
</dbReference>
<dbReference type="InterPro" id="IPR001486">
    <property type="entry name" value="Hemoglobin_trunc"/>
</dbReference>
<comment type="caution">
    <text evidence="5">The sequence shown here is derived from an EMBL/GenBank/DDBJ whole genome shotgun (WGS) entry which is preliminary data.</text>
</comment>
<dbReference type="GO" id="GO:0019825">
    <property type="term" value="F:oxygen binding"/>
    <property type="evidence" value="ECO:0007669"/>
    <property type="project" value="InterPro"/>
</dbReference>
<accession>A0A246GHG8</accession>
<dbReference type="EMBL" id="MTCZ01000090">
    <property type="protein sequence ID" value="OWP83667.1"/>
    <property type="molecule type" value="Genomic_DNA"/>
</dbReference>
<dbReference type="InterPro" id="IPR009050">
    <property type="entry name" value="Globin-like_sf"/>
</dbReference>
<keyword evidence="3" id="KW-0479">Metal-binding</keyword>
<dbReference type="Proteomes" id="UP000197768">
    <property type="component" value="Unassembled WGS sequence"/>
</dbReference>
<keyword evidence="4" id="KW-0408">Iron</keyword>
<organism evidence="5 6">
    <name type="scientific">Flavobacterium davisii</name>
    <dbReference type="NCBI Taxonomy" id="2906077"/>
    <lineage>
        <taxon>Bacteria</taxon>
        <taxon>Pseudomonadati</taxon>
        <taxon>Bacteroidota</taxon>
        <taxon>Flavobacteriia</taxon>
        <taxon>Flavobacteriales</taxon>
        <taxon>Flavobacteriaceae</taxon>
        <taxon>Flavobacterium</taxon>
    </lineage>
</organism>
<dbReference type="GO" id="GO:0046872">
    <property type="term" value="F:metal ion binding"/>
    <property type="evidence" value="ECO:0007669"/>
    <property type="project" value="UniProtKB-KW"/>
</dbReference>
<dbReference type="InterPro" id="IPR012292">
    <property type="entry name" value="Globin/Proto"/>
</dbReference>
<dbReference type="GO" id="GO:0020037">
    <property type="term" value="F:heme binding"/>
    <property type="evidence" value="ECO:0007669"/>
    <property type="project" value="InterPro"/>
</dbReference>
<proteinExistence type="predicted"/>
<dbReference type="Gene3D" id="1.10.490.10">
    <property type="entry name" value="Globins"/>
    <property type="match status" value="1"/>
</dbReference>
<sequence>MKDIQNRIDIELLVNSFYDNVKIDTLIGPIFNGAIKDWTPHLNKMYNFWETVLLEVHSYSGAPFPPHAKMPLEKIHFDRWMFLFKNTVDNLFTGEKANEAKWRADKMAELFQHKMEYFKKNNHQPLL</sequence>
<name>A0A246GHG8_9FLAO</name>
<dbReference type="Pfam" id="PF01152">
    <property type="entry name" value="Bac_globin"/>
    <property type="match status" value="1"/>
</dbReference>
<gene>
    <name evidence="5" type="ORF">BWK59_09330</name>
</gene>
<dbReference type="SUPFAM" id="SSF46458">
    <property type="entry name" value="Globin-like"/>
    <property type="match status" value="1"/>
</dbReference>
<keyword evidence="1" id="KW-0813">Transport</keyword>
<evidence type="ECO:0000256" key="1">
    <source>
        <dbReference type="ARBA" id="ARBA00022448"/>
    </source>
</evidence>
<keyword evidence="2" id="KW-0349">Heme</keyword>
<dbReference type="AlphaFoldDB" id="A0A246GHG8"/>